<keyword evidence="4" id="KW-0804">Transcription</keyword>
<dbReference type="SUPFAM" id="SSF53850">
    <property type="entry name" value="Periplasmic binding protein-like II"/>
    <property type="match status" value="1"/>
</dbReference>
<accession>A0ABV7JK58</accession>
<dbReference type="EMBL" id="JBHRTS010000010">
    <property type="protein sequence ID" value="MFC3195717.1"/>
    <property type="molecule type" value="Genomic_DNA"/>
</dbReference>
<dbReference type="Proteomes" id="UP001595533">
    <property type="component" value="Unassembled WGS sequence"/>
</dbReference>
<feature type="domain" description="HTH lysR-type" evidence="5">
    <location>
        <begin position="1"/>
        <end position="59"/>
    </location>
</feature>
<dbReference type="PRINTS" id="PR00039">
    <property type="entry name" value="HTHLYSR"/>
</dbReference>
<dbReference type="InterPro" id="IPR005119">
    <property type="entry name" value="LysR_subst-bd"/>
</dbReference>
<proteinExistence type="inferred from homology"/>
<evidence type="ECO:0000256" key="3">
    <source>
        <dbReference type="ARBA" id="ARBA00023125"/>
    </source>
</evidence>
<dbReference type="Pfam" id="PF00126">
    <property type="entry name" value="HTH_1"/>
    <property type="match status" value="1"/>
</dbReference>
<dbReference type="Gene3D" id="3.40.190.290">
    <property type="match status" value="1"/>
</dbReference>
<protein>
    <submittedName>
        <fullName evidence="6">LysR family transcriptional regulator</fullName>
    </submittedName>
</protein>
<dbReference type="PANTHER" id="PTHR30537:SF81">
    <property type="entry name" value="TRANSCRIPTIONAL REGULATOR-RELATED"/>
    <property type="match status" value="1"/>
</dbReference>
<dbReference type="InterPro" id="IPR036388">
    <property type="entry name" value="WH-like_DNA-bd_sf"/>
</dbReference>
<dbReference type="CDD" id="cd08422">
    <property type="entry name" value="PBP2_CrgA_like"/>
    <property type="match status" value="1"/>
</dbReference>
<dbReference type="PANTHER" id="PTHR30537">
    <property type="entry name" value="HTH-TYPE TRANSCRIPTIONAL REGULATOR"/>
    <property type="match status" value="1"/>
</dbReference>
<evidence type="ECO:0000256" key="2">
    <source>
        <dbReference type="ARBA" id="ARBA00023015"/>
    </source>
</evidence>
<name>A0ABV7JK58_9GAMM</name>
<dbReference type="InterPro" id="IPR058163">
    <property type="entry name" value="LysR-type_TF_proteobact-type"/>
</dbReference>
<dbReference type="PROSITE" id="PS50931">
    <property type="entry name" value="HTH_LYSR"/>
    <property type="match status" value="1"/>
</dbReference>
<comment type="similarity">
    <text evidence="1">Belongs to the LysR transcriptional regulatory family.</text>
</comment>
<keyword evidence="7" id="KW-1185">Reference proteome</keyword>
<evidence type="ECO:0000259" key="5">
    <source>
        <dbReference type="PROSITE" id="PS50931"/>
    </source>
</evidence>
<dbReference type="Pfam" id="PF03466">
    <property type="entry name" value="LysR_substrate"/>
    <property type="match status" value="1"/>
</dbReference>
<comment type="caution">
    <text evidence="6">The sequence shown here is derived from an EMBL/GenBank/DDBJ whole genome shotgun (WGS) entry which is preliminary data.</text>
</comment>
<evidence type="ECO:0000256" key="1">
    <source>
        <dbReference type="ARBA" id="ARBA00009437"/>
    </source>
</evidence>
<dbReference type="RefSeq" id="WP_077412502.1">
    <property type="nucleotide sequence ID" value="NZ_JBHRTS010000010.1"/>
</dbReference>
<evidence type="ECO:0000313" key="6">
    <source>
        <dbReference type="EMBL" id="MFC3195717.1"/>
    </source>
</evidence>
<dbReference type="InterPro" id="IPR036390">
    <property type="entry name" value="WH_DNA-bd_sf"/>
</dbReference>
<evidence type="ECO:0000313" key="7">
    <source>
        <dbReference type="Proteomes" id="UP001595533"/>
    </source>
</evidence>
<gene>
    <name evidence="6" type="ORF">ACFODZ_15790</name>
</gene>
<reference evidence="7" key="1">
    <citation type="journal article" date="2019" name="Int. J. Syst. Evol. Microbiol.">
        <title>The Global Catalogue of Microorganisms (GCM) 10K type strain sequencing project: providing services to taxonomists for standard genome sequencing and annotation.</title>
        <authorList>
            <consortium name="The Broad Institute Genomics Platform"/>
            <consortium name="The Broad Institute Genome Sequencing Center for Infectious Disease"/>
            <person name="Wu L."/>
            <person name="Ma J."/>
        </authorList>
    </citation>
    <scope>NUCLEOTIDE SEQUENCE [LARGE SCALE GENOMIC DNA]</scope>
    <source>
        <strain evidence="7">KCTC 42953</strain>
    </source>
</reference>
<organism evidence="6 7">
    <name type="scientific">Marinicella sediminis</name>
    <dbReference type="NCBI Taxonomy" id="1792834"/>
    <lineage>
        <taxon>Bacteria</taxon>
        <taxon>Pseudomonadati</taxon>
        <taxon>Pseudomonadota</taxon>
        <taxon>Gammaproteobacteria</taxon>
        <taxon>Lysobacterales</taxon>
        <taxon>Marinicellaceae</taxon>
        <taxon>Marinicella</taxon>
    </lineage>
</organism>
<evidence type="ECO:0000256" key="4">
    <source>
        <dbReference type="ARBA" id="ARBA00023163"/>
    </source>
</evidence>
<dbReference type="SUPFAM" id="SSF46785">
    <property type="entry name" value="Winged helix' DNA-binding domain"/>
    <property type="match status" value="1"/>
</dbReference>
<dbReference type="Gene3D" id="1.10.10.10">
    <property type="entry name" value="Winged helix-like DNA-binding domain superfamily/Winged helix DNA-binding domain"/>
    <property type="match status" value="1"/>
</dbReference>
<keyword evidence="2" id="KW-0805">Transcription regulation</keyword>
<keyword evidence="3" id="KW-0238">DNA-binding</keyword>
<sequence>MSTLEDMQAFVRVVEAGSITKAAEQLNTVKSAVSQRLNRLESRLGIQLMNRTTRTQHLTDAGQQYYQDSLRIIEEVSDAEARVQQTNRALAGPIHLAAPLSFGLNHLSRPLRQFNEIHPNVEFHIDFNDRQVDLVNEGFDLAIRIARLADSTLMAKKITHTRLVLCASPDYLKVYGTPQQPEDLSEGHHKLKYVSSPDIWTFMNDENKKVKVRLPNALTCNNGDFMRDAAIDGKGLVMIPDFVCYKAIKTGQLIPLLCTYQFDNILDTYAVYPQNRHLSLRVKKLINFLQASFGASPYWEVPAL</sequence>
<dbReference type="InterPro" id="IPR000847">
    <property type="entry name" value="LysR_HTH_N"/>
</dbReference>